<dbReference type="Gene3D" id="3.10.129.10">
    <property type="entry name" value="Hotdog Thioesterase"/>
    <property type="match status" value="1"/>
</dbReference>
<proteinExistence type="inferred from homology"/>
<dbReference type="InterPro" id="IPR029069">
    <property type="entry name" value="HotDog_dom_sf"/>
</dbReference>
<dbReference type="AlphaFoldDB" id="A0ABD5IWF3"/>
<name>A0ABD5IWF3_9BACL</name>
<dbReference type="InterPro" id="IPR006684">
    <property type="entry name" value="YbgC/YbaW"/>
</dbReference>
<dbReference type="InterPro" id="IPR050563">
    <property type="entry name" value="4-hydroxybenzoyl-CoA_TE"/>
</dbReference>
<dbReference type="NCBIfam" id="TIGR00051">
    <property type="entry name" value="YbgC/FadM family acyl-CoA thioesterase"/>
    <property type="match status" value="1"/>
</dbReference>
<evidence type="ECO:0000256" key="1">
    <source>
        <dbReference type="ARBA" id="ARBA00005953"/>
    </source>
</evidence>
<evidence type="ECO:0000313" key="5">
    <source>
        <dbReference type="Proteomes" id="UP001213979"/>
    </source>
</evidence>
<reference evidence="4 6" key="2">
    <citation type="submission" date="2023-03" db="EMBL/GenBank/DDBJ databases">
        <title>Bacillus Genome Sequencing.</title>
        <authorList>
            <person name="Dunlap C."/>
        </authorList>
    </citation>
    <scope>NUCLEOTIDE SEQUENCE [LARGE SCALE GENOMIC DNA]</scope>
    <source>
        <strain evidence="4 6">NRS-38</strain>
    </source>
</reference>
<comment type="caution">
    <text evidence="4">The sequence shown here is derived from an EMBL/GenBank/DDBJ whole genome shotgun (WGS) entry which is preliminary data.</text>
</comment>
<dbReference type="RefSeq" id="WP_044742138.1">
    <property type="nucleotide sequence ID" value="NZ_JACIDF010000001.1"/>
</dbReference>
<comment type="similarity">
    <text evidence="1">Belongs to the 4-hydroxybenzoyl-CoA thioesterase family.</text>
</comment>
<evidence type="ECO:0000313" key="3">
    <source>
        <dbReference type="EMBL" id="MDE8564124.1"/>
    </source>
</evidence>
<protein>
    <submittedName>
        <fullName evidence="4">Thioesterase family protein</fullName>
        <ecNumber evidence="4">3.1.2.-</ecNumber>
    </submittedName>
</protein>
<evidence type="ECO:0000313" key="6">
    <source>
        <dbReference type="Proteomes" id="UP001339962"/>
    </source>
</evidence>
<dbReference type="EMBL" id="JARTLI010000018">
    <property type="protein sequence ID" value="MED5052256.1"/>
    <property type="molecule type" value="Genomic_DNA"/>
</dbReference>
<dbReference type="Proteomes" id="UP001213979">
    <property type="component" value="Unassembled WGS sequence"/>
</dbReference>
<dbReference type="PANTHER" id="PTHR31793:SF27">
    <property type="entry name" value="NOVEL THIOESTERASE SUPERFAMILY DOMAIN AND SAPOSIN A-TYPE DOMAIN CONTAINING PROTEIN (0610012H03RIK)"/>
    <property type="match status" value="1"/>
</dbReference>
<dbReference type="EMBL" id="JAQOTG010000007">
    <property type="protein sequence ID" value="MDE8564124.1"/>
    <property type="molecule type" value="Genomic_DNA"/>
</dbReference>
<dbReference type="CDD" id="cd00586">
    <property type="entry name" value="4HBT"/>
    <property type="match status" value="1"/>
</dbReference>
<dbReference type="GO" id="GO:0016787">
    <property type="term" value="F:hydrolase activity"/>
    <property type="evidence" value="ECO:0007669"/>
    <property type="project" value="UniProtKB-KW"/>
</dbReference>
<accession>A0ABD5IWF3</accession>
<keyword evidence="2 4" id="KW-0378">Hydrolase</keyword>
<dbReference type="PIRSF" id="PIRSF003230">
    <property type="entry name" value="YbgC"/>
    <property type="match status" value="1"/>
</dbReference>
<dbReference type="PANTHER" id="PTHR31793">
    <property type="entry name" value="4-HYDROXYBENZOYL-COA THIOESTERASE FAMILY MEMBER"/>
    <property type="match status" value="1"/>
</dbReference>
<dbReference type="Pfam" id="PF13279">
    <property type="entry name" value="4HBT_2"/>
    <property type="match status" value="1"/>
</dbReference>
<evidence type="ECO:0000313" key="4">
    <source>
        <dbReference type="EMBL" id="MED5052256.1"/>
    </source>
</evidence>
<reference evidence="3 5" key="1">
    <citation type="submission" date="2023-01" db="EMBL/GenBank/DDBJ databases">
        <title>Genome-based reclassification of Anoxybacillus geothermalis as a later heterotypic synonym of Anoxybacillus rupiensis.</title>
        <authorList>
            <person name="Inan Bektas K."/>
            <person name="Canakci S."/>
            <person name="Belduz A.A."/>
            <person name="Guler H.H."/>
        </authorList>
    </citation>
    <scope>NUCLEOTIDE SEQUENCE [LARGE SCALE GENOMIC DNA]</scope>
    <source>
        <strain evidence="3 5">DSM 17127</strain>
    </source>
</reference>
<sequence>MATHITHITVRFGETDALGHVNNTNYFVYLEEARIRLFEQLGFGSADPHEWKFIVASAKCDFINQAYFGQTLKVETNVSKIGNKSFTLVHRIVDANNQTLIALGEVVGVYFNFATQKSEPIPEDLRSRLEKYSVSDIENHLKS</sequence>
<gene>
    <name evidence="4" type="ORF">P9850_10365</name>
    <name evidence="3" type="ORF">PNH38_09510</name>
</gene>
<evidence type="ECO:0000256" key="2">
    <source>
        <dbReference type="ARBA" id="ARBA00022801"/>
    </source>
</evidence>
<dbReference type="Proteomes" id="UP001339962">
    <property type="component" value="Unassembled WGS sequence"/>
</dbReference>
<dbReference type="SUPFAM" id="SSF54637">
    <property type="entry name" value="Thioesterase/thiol ester dehydrase-isomerase"/>
    <property type="match status" value="1"/>
</dbReference>
<dbReference type="EC" id="3.1.2.-" evidence="4"/>
<keyword evidence="5" id="KW-1185">Reference proteome</keyword>
<organism evidence="4 6">
    <name type="scientific">Anoxybacteroides rupiense</name>
    <dbReference type="NCBI Taxonomy" id="311460"/>
    <lineage>
        <taxon>Bacteria</taxon>
        <taxon>Bacillati</taxon>
        <taxon>Bacillota</taxon>
        <taxon>Bacilli</taxon>
        <taxon>Bacillales</taxon>
        <taxon>Anoxybacillaceae</taxon>
        <taxon>Anoxybacteroides</taxon>
    </lineage>
</organism>